<reference evidence="2 3" key="1">
    <citation type="submission" date="2015-11" db="EMBL/GenBank/DDBJ databases">
        <title>The limits of bacterial species coexistence and the symbiotic plasmid transference in sympatric Rhizobium populations.</title>
        <authorList>
            <person name="Perez-Carrascal O.M."/>
            <person name="VanInsberghe D."/>
            <person name="Juarez S."/>
            <person name="Polz M.F."/>
            <person name="Vinuesa P."/>
            <person name="Gonzalez V."/>
        </authorList>
    </citation>
    <scope>NUCLEOTIDE SEQUENCE [LARGE SCALE GENOMIC DNA]</scope>
    <source>
        <strain evidence="2 3">N771</strain>
        <plasmid evidence="2 3">pRphaN671d</plasmid>
    </source>
</reference>
<dbReference type="EMBL" id="CP013572">
    <property type="protein sequence ID" value="ANL87869.1"/>
    <property type="molecule type" value="Genomic_DNA"/>
</dbReference>
<name>A0ABN4QR59_9HYPH</name>
<evidence type="ECO:0000259" key="1">
    <source>
        <dbReference type="Pfam" id="PF18138"/>
    </source>
</evidence>
<evidence type="ECO:0000313" key="3">
    <source>
        <dbReference type="Proteomes" id="UP000078551"/>
    </source>
</evidence>
<feature type="domain" description="Bacterial HORMA" evidence="1">
    <location>
        <begin position="3"/>
        <end position="168"/>
    </location>
</feature>
<organism evidence="2 3">
    <name type="scientific">Rhizobium phaseoli</name>
    <dbReference type="NCBI Taxonomy" id="396"/>
    <lineage>
        <taxon>Bacteria</taxon>
        <taxon>Pseudomonadati</taxon>
        <taxon>Pseudomonadota</taxon>
        <taxon>Alphaproteobacteria</taxon>
        <taxon>Hyphomicrobiales</taxon>
        <taxon>Rhizobiaceae</taxon>
        <taxon>Rhizobium/Agrobacterium group</taxon>
        <taxon>Rhizobium</taxon>
    </lineage>
</organism>
<keyword evidence="3" id="KW-1185">Reference proteome</keyword>
<geneLocation type="plasmid" evidence="2 3">
    <name>pRphaN671d</name>
</geneLocation>
<dbReference type="RefSeq" id="WP_064832769.1">
    <property type="nucleotide sequence ID" value="NZ_CP013572.1"/>
</dbReference>
<dbReference type="Proteomes" id="UP000078551">
    <property type="component" value="Plasmid pRphaN671d"/>
</dbReference>
<protein>
    <recommendedName>
        <fullName evidence="1">Bacterial HORMA domain-containing protein</fullName>
    </recommendedName>
</protein>
<dbReference type="InterPro" id="IPR041162">
    <property type="entry name" value="Bact_HORMA_1"/>
</dbReference>
<dbReference type="Pfam" id="PF18138">
    <property type="entry name" value="bacHORMA_1"/>
    <property type="match status" value="1"/>
</dbReference>
<accession>A0ABN4QR59</accession>
<gene>
    <name evidence="2" type="ORF">AMC81_PD00012</name>
</gene>
<sequence length="170" mass="18576">MSSYSYTESTTFTVTHARHMAAKIATDLKRIQRLYGNPTDQAIADYEAEAVAMMKAGYLSSVTYGFKRNGSWIEPTLKYAARDLANGAANDDDPGKIRPGKDVSGASFTSFLAYTDAYFALPQSDRDAFKSGLPFQRSTGTEPPVNGYFASDHTYSAGGRALDRSCVRSY</sequence>
<evidence type="ECO:0000313" key="2">
    <source>
        <dbReference type="EMBL" id="ANL87869.1"/>
    </source>
</evidence>
<keyword evidence="2" id="KW-0614">Plasmid</keyword>
<proteinExistence type="predicted"/>